<name>A0A9D4EGH6_DREPO</name>
<dbReference type="AlphaFoldDB" id="A0A9D4EGH6"/>
<gene>
    <name evidence="2" type="ORF">DPMN_044653</name>
    <name evidence="3" type="ORF">DPMN_180619</name>
</gene>
<evidence type="ECO:0000313" key="3">
    <source>
        <dbReference type="EMBL" id="KAH3779140.1"/>
    </source>
</evidence>
<organism evidence="3 4">
    <name type="scientific">Dreissena polymorpha</name>
    <name type="common">Zebra mussel</name>
    <name type="synonym">Mytilus polymorpha</name>
    <dbReference type="NCBI Taxonomy" id="45954"/>
    <lineage>
        <taxon>Eukaryota</taxon>
        <taxon>Metazoa</taxon>
        <taxon>Spiralia</taxon>
        <taxon>Lophotrochozoa</taxon>
        <taxon>Mollusca</taxon>
        <taxon>Bivalvia</taxon>
        <taxon>Autobranchia</taxon>
        <taxon>Heteroconchia</taxon>
        <taxon>Euheterodonta</taxon>
        <taxon>Imparidentia</taxon>
        <taxon>Neoheterodontei</taxon>
        <taxon>Myida</taxon>
        <taxon>Dreissenoidea</taxon>
        <taxon>Dreissenidae</taxon>
        <taxon>Dreissena</taxon>
    </lineage>
</organism>
<evidence type="ECO:0000256" key="1">
    <source>
        <dbReference type="SAM" id="MobiDB-lite"/>
    </source>
</evidence>
<dbReference type="EMBL" id="JAIWYP010000011">
    <property type="protein sequence ID" value="KAH3738048.1"/>
    <property type="molecule type" value="Genomic_DNA"/>
</dbReference>
<reference evidence="3" key="2">
    <citation type="submission" date="2020-11" db="EMBL/GenBank/DDBJ databases">
        <authorList>
            <person name="McCartney M.A."/>
            <person name="Auch B."/>
            <person name="Kono T."/>
            <person name="Mallez S."/>
            <person name="Becker A."/>
            <person name="Gohl D.M."/>
            <person name="Silverstein K.A.T."/>
            <person name="Koren S."/>
            <person name="Bechman K.B."/>
            <person name="Herman A."/>
            <person name="Abrahante J.E."/>
            <person name="Garbe J."/>
        </authorList>
    </citation>
    <scope>NUCLEOTIDE SEQUENCE</scope>
    <source>
        <strain evidence="3">Duluth1</strain>
        <tissue evidence="3">Whole animal</tissue>
    </source>
</reference>
<dbReference type="EMBL" id="JAIWYP010000009">
    <property type="protein sequence ID" value="KAH3779140.1"/>
    <property type="molecule type" value="Genomic_DNA"/>
</dbReference>
<proteinExistence type="predicted"/>
<feature type="region of interest" description="Disordered" evidence="1">
    <location>
        <begin position="1"/>
        <end position="24"/>
    </location>
</feature>
<accession>A0A9D4EGH6</accession>
<dbReference type="Proteomes" id="UP000828390">
    <property type="component" value="Unassembled WGS sequence"/>
</dbReference>
<comment type="caution">
    <text evidence="3">The sequence shown here is derived from an EMBL/GenBank/DDBJ whole genome shotgun (WGS) entry which is preliminary data.</text>
</comment>
<sequence length="94" mass="11340">MGGCESMPEEEVVEYREPRRRRTRTPIFISTGPRRIPVGMGRPMMYPTYPVRRFPMAAPVVMDAPPPYRRFYDDYDDDFDDFKRTRYSYHSYSR</sequence>
<keyword evidence="4" id="KW-1185">Reference proteome</keyword>
<evidence type="ECO:0000313" key="4">
    <source>
        <dbReference type="Proteomes" id="UP000828390"/>
    </source>
</evidence>
<protein>
    <submittedName>
        <fullName evidence="3">Uncharacterized protein</fullName>
    </submittedName>
</protein>
<reference evidence="3" key="1">
    <citation type="journal article" date="2019" name="bioRxiv">
        <title>The Genome of the Zebra Mussel, Dreissena polymorpha: A Resource for Invasive Species Research.</title>
        <authorList>
            <person name="McCartney M.A."/>
            <person name="Auch B."/>
            <person name="Kono T."/>
            <person name="Mallez S."/>
            <person name="Zhang Y."/>
            <person name="Obille A."/>
            <person name="Becker A."/>
            <person name="Abrahante J.E."/>
            <person name="Garbe J."/>
            <person name="Badalamenti J.P."/>
            <person name="Herman A."/>
            <person name="Mangelson H."/>
            <person name="Liachko I."/>
            <person name="Sullivan S."/>
            <person name="Sone E.D."/>
            <person name="Koren S."/>
            <person name="Silverstein K.A.T."/>
            <person name="Beckman K.B."/>
            <person name="Gohl D.M."/>
        </authorList>
    </citation>
    <scope>NUCLEOTIDE SEQUENCE</scope>
    <source>
        <strain evidence="3">Duluth1</strain>
        <tissue evidence="3">Whole animal</tissue>
    </source>
</reference>
<evidence type="ECO:0000313" key="2">
    <source>
        <dbReference type="EMBL" id="KAH3738048.1"/>
    </source>
</evidence>